<dbReference type="InterPro" id="IPR019734">
    <property type="entry name" value="TPR_rpt"/>
</dbReference>
<dbReference type="InterPro" id="IPR011990">
    <property type="entry name" value="TPR-like_helical_dom_sf"/>
</dbReference>
<dbReference type="Pfam" id="PF13432">
    <property type="entry name" value="TPR_16"/>
    <property type="match status" value="1"/>
</dbReference>
<evidence type="ECO:0000313" key="1">
    <source>
        <dbReference type="EMBL" id="SVE19094.1"/>
    </source>
</evidence>
<dbReference type="PANTHER" id="PTHR12558:SF13">
    <property type="entry name" value="CELL DIVISION CYCLE PROTEIN 27 HOMOLOG"/>
    <property type="match status" value="1"/>
</dbReference>
<gene>
    <name evidence="1" type="ORF">METZ01_LOCUS471948</name>
</gene>
<dbReference type="AlphaFoldDB" id="A0A383BGR9"/>
<dbReference type="EMBL" id="UINC01200282">
    <property type="protein sequence ID" value="SVE19094.1"/>
    <property type="molecule type" value="Genomic_DNA"/>
</dbReference>
<accession>A0A383BGR9</accession>
<proteinExistence type="predicted"/>
<feature type="non-terminal residue" evidence="1">
    <location>
        <position position="187"/>
    </location>
</feature>
<dbReference type="Pfam" id="PF14559">
    <property type="entry name" value="TPR_19"/>
    <property type="match status" value="1"/>
</dbReference>
<dbReference type="SMART" id="SM00028">
    <property type="entry name" value="TPR"/>
    <property type="match status" value="4"/>
</dbReference>
<protein>
    <submittedName>
        <fullName evidence="1">Uncharacterized protein</fullName>
    </submittedName>
</protein>
<dbReference type="Gene3D" id="1.25.40.10">
    <property type="entry name" value="Tetratricopeptide repeat domain"/>
    <property type="match status" value="2"/>
</dbReference>
<name>A0A383BGR9_9ZZZZ</name>
<dbReference type="PROSITE" id="PS50005">
    <property type="entry name" value="TPR"/>
    <property type="match status" value="2"/>
</dbReference>
<reference evidence="1" key="1">
    <citation type="submission" date="2018-05" db="EMBL/GenBank/DDBJ databases">
        <authorList>
            <person name="Lanie J.A."/>
            <person name="Ng W.-L."/>
            <person name="Kazmierczak K.M."/>
            <person name="Andrzejewski T.M."/>
            <person name="Davidsen T.M."/>
            <person name="Wayne K.J."/>
            <person name="Tettelin H."/>
            <person name="Glass J.I."/>
            <person name="Rusch D."/>
            <person name="Podicherti R."/>
            <person name="Tsui H.-C.T."/>
            <person name="Winkler M.E."/>
        </authorList>
    </citation>
    <scope>NUCLEOTIDE SEQUENCE</scope>
</reference>
<sequence>MKHFRHLSFALALISVPALALDPEAVNHFRTGYDLMQKRSYRNAAIALEKAVVADPAYGNAHYVLAQAYKVLNEYNKSISGFTAARALGTKPDRCAKKLAQLYYKAAVKSYGQKKYSEAIAYFENALEFNPENAKALYAMGLSYNGLRESTKAKAAFKKAINADAKYAKAHKALGDIQRRDRDYGPA</sequence>
<dbReference type="SUPFAM" id="SSF48452">
    <property type="entry name" value="TPR-like"/>
    <property type="match status" value="1"/>
</dbReference>
<organism evidence="1">
    <name type="scientific">marine metagenome</name>
    <dbReference type="NCBI Taxonomy" id="408172"/>
    <lineage>
        <taxon>unclassified sequences</taxon>
        <taxon>metagenomes</taxon>
        <taxon>ecological metagenomes</taxon>
    </lineage>
</organism>
<dbReference type="PANTHER" id="PTHR12558">
    <property type="entry name" value="CELL DIVISION CYCLE 16,23,27"/>
    <property type="match status" value="1"/>
</dbReference>